<evidence type="ECO:0000313" key="2">
    <source>
        <dbReference type="Proteomes" id="UP000001075"/>
    </source>
</evidence>
<evidence type="ECO:0000313" key="1">
    <source>
        <dbReference type="EMBL" id="EGW02138.1"/>
    </source>
</evidence>
<accession>G3HRG5</accession>
<gene>
    <name evidence="1" type="ORF">I79_013432</name>
</gene>
<sequence length="50" mass="5517">MFQCFLPVHSQRTGADFACVDCLAVCFTSVSVAGNENQHYLNKGTLGWYS</sequence>
<dbReference type="InParanoid" id="G3HRG5"/>
<organism evidence="1 2">
    <name type="scientific">Cricetulus griseus</name>
    <name type="common">Chinese hamster</name>
    <name type="synonym">Cricetulus barabensis griseus</name>
    <dbReference type="NCBI Taxonomy" id="10029"/>
    <lineage>
        <taxon>Eukaryota</taxon>
        <taxon>Metazoa</taxon>
        <taxon>Chordata</taxon>
        <taxon>Craniata</taxon>
        <taxon>Vertebrata</taxon>
        <taxon>Euteleostomi</taxon>
        <taxon>Mammalia</taxon>
        <taxon>Eutheria</taxon>
        <taxon>Euarchontoglires</taxon>
        <taxon>Glires</taxon>
        <taxon>Rodentia</taxon>
        <taxon>Myomorpha</taxon>
        <taxon>Muroidea</taxon>
        <taxon>Cricetidae</taxon>
        <taxon>Cricetinae</taxon>
        <taxon>Cricetulus</taxon>
    </lineage>
</organism>
<proteinExistence type="predicted"/>
<dbReference type="AlphaFoldDB" id="G3HRG5"/>
<name>G3HRG5_CRIGR</name>
<reference evidence="2" key="1">
    <citation type="journal article" date="2011" name="Nat. Biotechnol.">
        <title>The genomic sequence of the Chinese hamster ovary (CHO)-K1 cell line.</title>
        <authorList>
            <person name="Xu X."/>
            <person name="Nagarajan H."/>
            <person name="Lewis N.E."/>
            <person name="Pan S."/>
            <person name="Cai Z."/>
            <person name="Liu X."/>
            <person name="Chen W."/>
            <person name="Xie M."/>
            <person name="Wang W."/>
            <person name="Hammond S."/>
            <person name="Andersen M.R."/>
            <person name="Neff N."/>
            <person name="Passarelli B."/>
            <person name="Koh W."/>
            <person name="Fan H.C."/>
            <person name="Wang J."/>
            <person name="Gui Y."/>
            <person name="Lee K.H."/>
            <person name="Betenbaugh M.J."/>
            <person name="Quake S.R."/>
            <person name="Famili I."/>
            <person name="Palsson B.O."/>
            <person name="Wang J."/>
        </authorList>
    </citation>
    <scope>NUCLEOTIDE SEQUENCE [LARGE SCALE GENOMIC DNA]</scope>
    <source>
        <strain evidence="2">CHO K1 cell line</strain>
    </source>
</reference>
<dbReference type="EMBL" id="JH000636">
    <property type="protein sequence ID" value="EGW02138.1"/>
    <property type="molecule type" value="Genomic_DNA"/>
</dbReference>
<dbReference type="Proteomes" id="UP000001075">
    <property type="component" value="Unassembled WGS sequence"/>
</dbReference>
<protein>
    <submittedName>
        <fullName evidence="1">Uncharacterized protein</fullName>
    </submittedName>
</protein>